<dbReference type="InterPro" id="IPR032675">
    <property type="entry name" value="LRR_dom_sf"/>
</dbReference>
<keyword evidence="1" id="KW-0433">Leucine-rich repeat</keyword>
<evidence type="ECO:0000256" key="3">
    <source>
        <dbReference type="SAM" id="Coils"/>
    </source>
</evidence>
<feature type="coiled-coil region" evidence="3">
    <location>
        <begin position="126"/>
        <end position="153"/>
    </location>
</feature>
<name>A0A183EW41_9BILA</name>
<accession>A0A183EW41</accession>
<evidence type="ECO:0000313" key="4">
    <source>
        <dbReference type="EMBL" id="VDN43863.1"/>
    </source>
</evidence>
<reference evidence="6" key="1">
    <citation type="submission" date="2016-06" db="UniProtKB">
        <authorList>
            <consortium name="WormBaseParasite"/>
        </authorList>
    </citation>
    <scope>IDENTIFICATION</scope>
</reference>
<proteinExistence type="predicted"/>
<evidence type="ECO:0000313" key="6">
    <source>
        <dbReference type="WBParaSite" id="GPUH_0002521201-mRNA-1"/>
    </source>
</evidence>
<dbReference type="Proteomes" id="UP000271098">
    <property type="component" value="Unassembled WGS sequence"/>
</dbReference>
<protein>
    <submittedName>
        <fullName evidence="6">LRRcap domain-containing protein</fullName>
    </submittedName>
</protein>
<dbReference type="PROSITE" id="PS51450">
    <property type="entry name" value="LRR"/>
    <property type="match status" value="2"/>
</dbReference>
<keyword evidence="2" id="KW-0677">Repeat</keyword>
<dbReference type="SUPFAM" id="SSF52058">
    <property type="entry name" value="L domain-like"/>
    <property type="match status" value="1"/>
</dbReference>
<dbReference type="AlphaFoldDB" id="A0A183EW41"/>
<dbReference type="EMBL" id="UYRT01104071">
    <property type="protein sequence ID" value="VDN43863.1"/>
    <property type="molecule type" value="Genomic_DNA"/>
</dbReference>
<sequence length="168" mass="19512">MQHLTMLTELDLSYNAIESLDSWYTKLGNVKQLHLAGNKISSLNGLHKLYSLEFLDVRDNNVSSPEDIKSVGSLPCLDHLILRGNPIRHVIEYRTKVLEHFGERAVEVKLDSRKPDQREVDTILVRLALRKAREEKEKQIQRKTLEINEQVKLVFSHRPILLFSFSVR</sequence>
<dbReference type="WBParaSite" id="GPUH_0002521201-mRNA-1">
    <property type="protein sequence ID" value="GPUH_0002521201-mRNA-1"/>
    <property type="gene ID" value="GPUH_0002521201"/>
</dbReference>
<dbReference type="Gene3D" id="3.80.10.10">
    <property type="entry name" value="Ribonuclease Inhibitor"/>
    <property type="match status" value="1"/>
</dbReference>
<keyword evidence="3" id="KW-0175">Coiled coil</keyword>
<dbReference type="SMART" id="SM00365">
    <property type="entry name" value="LRR_SD22"/>
    <property type="match status" value="3"/>
</dbReference>
<reference evidence="4 5" key="2">
    <citation type="submission" date="2018-11" db="EMBL/GenBank/DDBJ databases">
        <authorList>
            <consortium name="Pathogen Informatics"/>
        </authorList>
    </citation>
    <scope>NUCLEOTIDE SEQUENCE [LARGE SCALE GENOMIC DNA]</scope>
</reference>
<dbReference type="PANTHER" id="PTHR15454">
    <property type="entry name" value="NISCHARIN RELATED"/>
    <property type="match status" value="1"/>
</dbReference>
<dbReference type="OrthoDB" id="430293at2759"/>
<dbReference type="InterPro" id="IPR001611">
    <property type="entry name" value="Leu-rich_rpt"/>
</dbReference>
<evidence type="ECO:0000313" key="5">
    <source>
        <dbReference type="Proteomes" id="UP000271098"/>
    </source>
</evidence>
<organism evidence="6">
    <name type="scientific">Gongylonema pulchrum</name>
    <dbReference type="NCBI Taxonomy" id="637853"/>
    <lineage>
        <taxon>Eukaryota</taxon>
        <taxon>Metazoa</taxon>
        <taxon>Ecdysozoa</taxon>
        <taxon>Nematoda</taxon>
        <taxon>Chromadorea</taxon>
        <taxon>Rhabditida</taxon>
        <taxon>Spirurina</taxon>
        <taxon>Spiruromorpha</taxon>
        <taxon>Spiruroidea</taxon>
        <taxon>Gongylonematidae</taxon>
        <taxon>Gongylonema</taxon>
    </lineage>
</organism>
<dbReference type="GO" id="GO:0005737">
    <property type="term" value="C:cytoplasm"/>
    <property type="evidence" value="ECO:0007669"/>
    <property type="project" value="TreeGrafter"/>
</dbReference>
<dbReference type="PANTHER" id="PTHR15454:SF35">
    <property type="entry name" value="NISCHARIN"/>
    <property type="match status" value="1"/>
</dbReference>
<evidence type="ECO:0000256" key="2">
    <source>
        <dbReference type="ARBA" id="ARBA00022737"/>
    </source>
</evidence>
<evidence type="ECO:0000256" key="1">
    <source>
        <dbReference type="ARBA" id="ARBA00022614"/>
    </source>
</evidence>
<dbReference type="Pfam" id="PF13855">
    <property type="entry name" value="LRR_8"/>
    <property type="match status" value="1"/>
</dbReference>
<gene>
    <name evidence="4" type="ORF">GPUH_LOCUS25181</name>
</gene>
<keyword evidence="5" id="KW-1185">Reference proteome</keyword>